<dbReference type="Gene3D" id="1.20.59.10">
    <property type="entry name" value="Chorismate mutase"/>
    <property type="match status" value="1"/>
</dbReference>
<protein>
    <recommendedName>
        <fullName evidence="7">Shikimate kinase</fullName>
        <shortName evidence="7">SK</shortName>
        <ecNumber evidence="7">2.7.1.71</ecNumber>
    </recommendedName>
</protein>
<dbReference type="Gene3D" id="3.40.50.300">
    <property type="entry name" value="P-loop containing nucleotide triphosphate hydrolases"/>
    <property type="match status" value="1"/>
</dbReference>
<keyword evidence="2 7" id="KW-0808">Transferase</keyword>
<feature type="binding site" evidence="7">
    <location>
        <position position="104"/>
    </location>
    <ligand>
        <name>Mg(2+)</name>
        <dbReference type="ChEBI" id="CHEBI:18420"/>
    </ligand>
</feature>
<dbReference type="GO" id="GO:0009423">
    <property type="term" value="P:chorismate biosynthetic process"/>
    <property type="evidence" value="ECO:0007669"/>
    <property type="project" value="UniProtKB-UniRule"/>
</dbReference>
<comment type="cofactor">
    <cofactor evidence="7">
        <name>Mg(2+)</name>
        <dbReference type="ChEBI" id="CHEBI:18420"/>
    </cofactor>
    <text evidence="7">Binds 1 Mg(2+) ion per subunit.</text>
</comment>
<organism evidence="9 10">
    <name type="scientific">Candidatus Pullilachnospira stercoravium</name>
    <dbReference type="NCBI Taxonomy" id="2840913"/>
    <lineage>
        <taxon>Bacteria</taxon>
        <taxon>Bacillati</taxon>
        <taxon>Bacillota</taxon>
        <taxon>Clostridia</taxon>
        <taxon>Lachnospirales</taxon>
        <taxon>Lachnospiraceae</taxon>
        <taxon>Lachnospiraceae incertae sedis</taxon>
        <taxon>Candidatus Pullilachnospira</taxon>
    </lineage>
</organism>
<dbReference type="GO" id="GO:0004765">
    <property type="term" value="F:shikimate kinase activity"/>
    <property type="evidence" value="ECO:0007669"/>
    <property type="project" value="UniProtKB-UniRule"/>
</dbReference>
<reference evidence="9" key="2">
    <citation type="journal article" date="2021" name="PeerJ">
        <title>Extensive microbial diversity within the chicken gut microbiome revealed by metagenomics and culture.</title>
        <authorList>
            <person name="Gilroy R."/>
            <person name="Ravi A."/>
            <person name="Getino M."/>
            <person name="Pursley I."/>
            <person name="Horton D.L."/>
            <person name="Alikhan N.F."/>
            <person name="Baker D."/>
            <person name="Gharbi K."/>
            <person name="Hall N."/>
            <person name="Watson M."/>
            <person name="Adriaenssens E.M."/>
            <person name="Foster-Nyarko E."/>
            <person name="Jarju S."/>
            <person name="Secka A."/>
            <person name="Antonio M."/>
            <person name="Oren A."/>
            <person name="Chaudhuri R.R."/>
            <person name="La Ragione R."/>
            <person name="Hildebrand F."/>
            <person name="Pallen M.J."/>
        </authorList>
    </citation>
    <scope>NUCLEOTIDE SEQUENCE</scope>
    <source>
        <strain evidence="9">ChiBcec2-4451</strain>
    </source>
</reference>
<evidence type="ECO:0000256" key="1">
    <source>
        <dbReference type="ARBA" id="ARBA00022605"/>
    </source>
</evidence>
<dbReference type="EMBL" id="DVON01000190">
    <property type="protein sequence ID" value="HIV13264.1"/>
    <property type="molecule type" value="Genomic_DNA"/>
</dbReference>
<feature type="binding site" evidence="7">
    <location>
        <position position="206"/>
    </location>
    <ligand>
        <name>ATP</name>
        <dbReference type="ChEBI" id="CHEBI:30616"/>
    </ligand>
</feature>
<evidence type="ECO:0000313" key="9">
    <source>
        <dbReference type="EMBL" id="HIV13264.1"/>
    </source>
</evidence>
<evidence type="ECO:0000256" key="6">
    <source>
        <dbReference type="ARBA" id="ARBA00023141"/>
    </source>
</evidence>
<reference evidence="9" key="1">
    <citation type="submission" date="2020-10" db="EMBL/GenBank/DDBJ databases">
        <authorList>
            <person name="Gilroy R."/>
        </authorList>
    </citation>
    <scope>NUCLEOTIDE SEQUENCE</scope>
    <source>
        <strain evidence="9">ChiBcec2-4451</strain>
    </source>
</reference>
<dbReference type="InterPro" id="IPR036263">
    <property type="entry name" value="Chorismate_II_sf"/>
</dbReference>
<dbReference type="GO" id="GO:0005829">
    <property type="term" value="C:cytosol"/>
    <property type="evidence" value="ECO:0007669"/>
    <property type="project" value="TreeGrafter"/>
</dbReference>
<evidence type="ECO:0000256" key="3">
    <source>
        <dbReference type="ARBA" id="ARBA00022741"/>
    </source>
</evidence>
<comment type="catalytic activity">
    <reaction evidence="7">
        <text>shikimate + ATP = 3-phosphoshikimate + ADP + H(+)</text>
        <dbReference type="Rhea" id="RHEA:13121"/>
        <dbReference type="ChEBI" id="CHEBI:15378"/>
        <dbReference type="ChEBI" id="CHEBI:30616"/>
        <dbReference type="ChEBI" id="CHEBI:36208"/>
        <dbReference type="ChEBI" id="CHEBI:145989"/>
        <dbReference type="ChEBI" id="CHEBI:456216"/>
        <dbReference type="EC" id="2.7.1.71"/>
    </reaction>
</comment>
<dbReference type="InterPro" id="IPR031322">
    <property type="entry name" value="Shikimate/glucono_kinase"/>
</dbReference>
<evidence type="ECO:0000259" key="8">
    <source>
        <dbReference type="PROSITE" id="PS51168"/>
    </source>
</evidence>
<keyword evidence="7" id="KW-0963">Cytoplasm</keyword>
<evidence type="ECO:0000256" key="4">
    <source>
        <dbReference type="ARBA" id="ARBA00022777"/>
    </source>
</evidence>
<feature type="binding site" evidence="7">
    <location>
        <position position="122"/>
    </location>
    <ligand>
        <name>substrate</name>
    </ligand>
</feature>
<evidence type="ECO:0000256" key="7">
    <source>
        <dbReference type="HAMAP-Rule" id="MF_00109"/>
    </source>
</evidence>
<keyword evidence="6 7" id="KW-0057">Aromatic amino acid biosynthesis</keyword>
<feature type="binding site" evidence="7">
    <location>
        <position position="146"/>
    </location>
    <ligand>
        <name>substrate</name>
    </ligand>
</feature>
<dbReference type="SMART" id="SM00830">
    <property type="entry name" value="CM_2"/>
    <property type="match status" value="1"/>
</dbReference>
<dbReference type="EC" id="2.7.1.71" evidence="7"/>
<keyword evidence="1 7" id="KW-0028">Amino-acid biosynthesis</keyword>
<dbReference type="PANTHER" id="PTHR21087">
    <property type="entry name" value="SHIKIMATE KINASE"/>
    <property type="match status" value="1"/>
</dbReference>
<dbReference type="SUPFAM" id="SSF52540">
    <property type="entry name" value="P-loop containing nucleoside triphosphate hydrolases"/>
    <property type="match status" value="1"/>
</dbReference>
<dbReference type="PANTHER" id="PTHR21087:SF16">
    <property type="entry name" value="SHIKIMATE KINASE 1, CHLOROPLASTIC"/>
    <property type="match status" value="1"/>
</dbReference>
<comment type="caution">
    <text evidence="9">The sequence shown here is derived from an EMBL/GenBank/DDBJ whole genome shotgun (WGS) entry which is preliminary data.</text>
</comment>
<name>A0A9D1NUM7_9FIRM</name>
<evidence type="ECO:0000256" key="2">
    <source>
        <dbReference type="ARBA" id="ARBA00022679"/>
    </source>
</evidence>
<dbReference type="Proteomes" id="UP000886723">
    <property type="component" value="Unassembled WGS sequence"/>
</dbReference>
<dbReference type="PRINTS" id="PR01100">
    <property type="entry name" value="SHIKIMTKNASE"/>
</dbReference>
<dbReference type="Pfam" id="PF01202">
    <property type="entry name" value="SKI"/>
    <property type="match status" value="1"/>
</dbReference>
<sequence>MEQLDRYREQLKVCDEKILQGLLERNRVVEEIMACKEKNGMKILQPDQEARQEAWLEEALKGCRHQEEVRAVFDRIHWGSKRIQARKLFSYNIVLIGFMGAGKSTISEYLNTLFAMDVVEMDQLIAQREGMSIADIFEVYGEEYFRNLETALLVELQERENVVISCGGGTPLRECNVREMKRNGRVVLLTASPETILERVKDSHERPLIENHKTVDYIEQLMEKRREKYEAAADVVIHTDGKDALEICEELVSRLRGLDRER</sequence>
<dbReference type="Pfam" id="PF01817">
    <property type="entry name" value="CM_2"/>
    <property type="match status" value="1"/>
</dbReference>
<comment type="subcellular location">
    <subcellularLocation>
        <location evidence="7">Cytoplasm</location>
    </subcellularLocation>
</comment>
<dbReference type="InterPro" id="IPR027417">
    <property type="entry name" value="P-loop_NTPase"/>
</dbReference>
<dbReference type="AlphaFoldDB" id="A0A9D1NUM7"/>
<feature type="binding site" evidence="7">
    <location>
        <position position="168"/>
    </location>
    <ligand>
        <name>substrate</name>
    </ligand>
</feature>
<keyword evidence="7" id="KW-0460">Magnesium</keyword>
<dbReference type="GO" id="GO:0009073">
    <property type="term" value="P:aromatic amino acid family biosynthetic process"/>
    <property type="evidence" value="ECO:0007669"/>
    <property type="project" value="UniProtKB-KW"/>
</dbReference>
<comment type="subunit">
    <text evidence="7">Monomer.</text>
</comment>
<proteinExistence type="inferred from homology"/>
<comment type="similarity">
    <text evidence="7">Belongs to the shikimate kinase family.</text>
</comment>
<keyword evidence="3 7" id="KW-0547">Nucleotide-binding</keyword>
<keyword evidence="7" id="KW-0479">Metal-binding</keyword>
<keyword evidence="5 7" id="KW-0067">ATP-binding</keyword>
<feature type="domain" description="Chorismate mutase" evidence="8">
    <location>
        <begin position="1"/>
        <end position="88"/>
    </location>
</feature>
<dbReference type="GO" id="GO:0008652">
    <property type="term" value="P:amino acid biosynthetic process"/>
    <property type="evidence" value="ECO:0007669"/>
    <property type="project" value="UniProtKB-KW"/>
</dbReference>
<comment type="function">
    <text evidence="7">Catalyzes the specific phosphorylation of the 3-hydroxyl group of shikimic acid using ATP as a cosubstrate.</text>
</comment>
<feature type="binding site" evidence="7">
    <location>
        <begin position="100"/>
        <end position="105"/>
    </location>
    <ligand>
        <name>ATP</name>
        <dbReference type="ChEBI" id="CHEBI:30616"/>
    </ligand>
</feature>
<evidence type="ECO:0000313" key="10">
    <source>
        <dbReference type="Proteomes" id="UP000886723"/>
    </source>
</evidence>
<evidence type="ECO:0000256" key="5">
    <source>
        <dbReference type="ARBA" id="ARBA00022840"/>
    </source>
</evidence>
<dbReference type="GO" id="GO:0005524">
    <property type="term" value="F:ATP binding"/>
    <property type="evidence" value="ECO:0007669"/>
    <property type="project" value="UniProtKB-UniRule"/>
</dbReference>
<dbReference type="HAMAP" id="MF_00109">
    <property type="entry name" value="Shikimate_kinase"/>
    <property type="match status" value="1"/>
</dbReference>
<comment type="caution">
    <text evidence="7">Lacks conserved residue(s) required for the propagation of feature annotation.</text>
</comment>
<feature type="binding site" evidence="7">
    <location>
        <position position="225"/>
    </location>
    <ligand>
        <name>substrate</name>
    </ligand>
</feature>
<keyword evidence="4 7" id="KW-0418">Kinase</keyword>
<comment type="pathway">
    <text evidence="7">Metabolic intermediate biosynthesis; chorismate biosynthesis; chorismate from D-erythrose 4-phosphate and phosphoenolpyruvate: step 5/7.</text>
</comment>
<dbReference type="CDD" id="cd00464">
    <property type="entry name" value="SK"/>
    <property type="match status" value="1"/>
</dbReference>
<dbReference type="InterPro" id="IPR000623">
    <property type="entry name" value="Shikimate_kinase/TSH1"/>
</dbReference>
<dbReference type="SUPFAM" id="SSF48600">
    <property type="entry name" value="Chorismate mutase II"/>
    <property type="match status" value="1"/>
</dbReference>
<dbReference type="PROSITE" id="PS51168">
    <property type="entry name" value="CHORISMATE_MUT_2"/>
    <property type="match status" value="1"/>
</dbReference>
<gene>
    <name evidence="7" type="primary">aroK</name>
    <name evidence="9" type="ORF">IAA63_09030</name>
</gene>
<dbReference type="GO" id="GO:0000287">
    <property type="term" value="F:magnesium ion binding"/>
    <property type="evidence" value="ECO:0007669"/>
    <property type="project" value="UniProtKB-UniRule"/>
</dbReference>
<dbReference type="GO" id="GO:0004106">
    <property type="term" value="F:chorismate mutase activity"/>
    <property type="evidence" value="ECO:0007669"/>
    <property type="project" value="InterPro"/>
</dbReference>
<dbReference type="InterPro" id="IPR002701">
    <property type="entry name" value="CM_II_prokaryot"/>
</dbReference>
<dbReference type="InterPro" id="IPR036979">
    <property type="entry name" value="CM_dom_sf"/>
</dbReference>
<accession>A0A9D1NUM7</accession>